<accession>A0A3F3HCI2</accession>
<dbReference type="EMBL" id="DF968111">
    <property type="protein sequence ID" value="GAP05068.1"/>
    <property type="molecule type" value="Genomic_DNA"/>
</dbReference>
<dbReference type="Proteomes" id="UP000064514">
    <property type="component" value="Unassembled WGS sequence"/>
</dbReference>
<dbReference type="AlphaFoldDB" id="A0A3F3HCI2"/>
<sequence length="72" mass="8357">MRITSRQRETLFENEDYFKKLAEIIGDVPVTVSYHIEIAPCEEMPVKGYELKISPYDALKLIANPELIEEVE</sequence>
<gene>
    <name evidence="1" type="ORF">FTRO_0340060</name>
</gene>
<organism evidence="1">
    <name type="scientific">Fructobacillus tropaeoli</name>
    <dbReference type="NCBI Taxonomy" id="709323"/>
    <lineage>
        <taxon>Bacteria</taxon>
        <taxon>Bacillati</taxon>
        <taxon>Bacillota</taxon>
        <taxon>Bacilli</taxon>
        <taxon>Lactobacillales</taxon>
        <taxon>Lactobacillaceae</taxon>
        <taxon>Fructobacillus</taxon>
    </lineage>
</organism>
<dbReference type="STRING" id="709323.GCA_001047135_01624"/>
<reference evidence="1" key="1">
    <citation type="journal article" date="2015" name="BMC Genomics">
        <title>Comparative genomics of Fructobacillus spp. and Leuconostoc spp. reveals niche-specific evolution of Fructobacillus spp.</title>
        <authorList>
            <person name="Endo A."/>
            <person name="Tanizawa Y."/>
            <person name="Tanaka N."/>
            <person name="Maeno S."/>
            <person name="Kumar H."/>
            <person name="Shiwa Y."/>
            <person name="Okada S."/>
            <person name="Yoshikawa H."/>
            <person name="Dicks L."/>
            <person name="Nakagawa J."/>
            <person name="Arita M."/>
        </authorList>
    </citation>
    <scope>NUCLEOTIDE SEQUENCE [LARGE SCALE GENOMIC DNA]</scope>
    <source>
        <strain evidence="1">F214-1</strain>
    </source>
</reference>
<evidence type="ECO:0000313" key="1">
    <source>
        <dbReference type="EMBL" id="GAP05068.1"/>
    </source>
</evidence>
<proteinExistence type="predicted"/>
<protein>
    <submittedName>
        <fullName evidence="1">Uncharacterized protein</fullName>
    </submittedName>
</protein>
<name>A0A3F3HCI2_9LACO</name>